<dbReference type="SMART" id="SM00065">
    <property type="entry name" value="GAF"/>
    <property type="match status" value="1"/>
</dbReference>
<dbReference type="SUPFAM" id="SSF55874">
    <property type="entry name" value="ATPase domain of HSP90 chaperone/DNA topoisomerase II/histidine kinase"/>
    <property type="match status" value="1"/>
</dbReference>
<keyword evidence="2" id="KW-0418">Kinase</keyword>
<dbReference type="OrthoDB" id="9811889at2"/>
<dbReference type="GO" id="GO:0000155">
    <property type="term" value="F:phosphorelay sensor kinase activity"/>
    <property type="evidence" value="ECO:0007669"/>
    <property type="project" value="InterPro"/>
</dbReference>
<dbReference type="AlphaFoldDB" id="H6KZ45"/>
<protein>
    <submittedName>
        <fullName evidence="2">Gaf sensor signal transduction histidine kinase</fullName>
    </submittedName>
</protein>
<dbReference type="SMART" id="SM00387">
    <property type="entry name" value="HATPase_c"/>
    <property type="match status" value="1"/>
</dbReference>
<sequence>MMIAPKHEQEAARLAALDSYNVLDSLPEADYDNIVSLAATICDMPIALVTLVDDKRQWFKAKVGADVEETPIEVSFCAHAILQDDIFMVPDTSKDERFADNPLVTGPFQLGFYAGVPLVNEDGLPLGTVCVLDQKPREFSEEQQKALSILGQQAMRLLELRRKKRLVQEALEREQHRQAELERFSHIAIKELKSPMANIANVTRLLLADGKLGLPDSKRKMMEKVLQSSDRLKTMLDSLWRYNTIDEALKEEKQKIQIKSIQQHFQLSMGKKANIKWLGLEEIYYRPQLFKRMLHKLIDNSYRYASQEVPNIRINIKETGRDDKMYQITVSDDGPGVQAEKLQTLSELFFSCTPTDKYGKTCDGIGLAMLEKVLNKENGKLHISNILPTGLTVQFTLPKA</sequence>
<dbReference type="Gene3D" id="3.30.565.10">
    <property type="entry name" value="Histidine kinase-like ATPase, C-terminal domain"/>
    <property type="match status" value="1"/>
</dbReference>
<dbReference type="InterPro" id="IPR029016">
    <property type="entry name" value="GAF-like_dom_sf"/>
</dbReference>
<dbReference type="RefSeq" id="WP_014373573.1">
    <property type="nucleotide sequence ID" value="NC_016940.1"/>
</dbReference>
<keyword evidence="2" id="KW-0808">Transferase</keyword>
<dbReference type="Proteomes" id="UP000007519">
    <property type="component" value="Chromosome"/>
</dbReference>
<reference evidence="2 3" key="1">
    <citation type="journal article" date="2012" name="Stand. Genomic Sci.">
        <title>Complete genome sequencing and analysis of Saprospira grandis str. Lewin, a predatory marine bacterium.</title>
        <authorList>
            <person name="Saw J.H."/>
            <person name="Yuryev A."/>
            <person name="Kanbe M."/>
            <person name="Hou S."/>
            <person name="Young A.G."/>
            <person name="Aizawa S."/>
            <person name="Alam M."/>
        </authorList>
    </citation>
    <scope>NUCLEOTIDE SEQUENCE [LARGE SCALE GENOMIC DNA]</scope>
    <source>
        <strain evidence="2 3">Lewin</strain>
    </source>
</reference>
<dbReference type="SUPFAM" id="SSF55781">
    <property type="entry name" value="GAF domain-like"/>
    <property type="match status" value="1"/>
</dbReference>
<evidence type="ECO:0000259" key="1">
    <source>
        <dbReference type="PROSITE" id="PS50109"/>
    </source>
</evidence>
<dbReference type="Gene3D" id="1.10.287.130">
    <property type="match status" value="1"/>
</dbReference>
<dbReference type="KEGG" id="sgn:SGRA_0590"/>
<dbReference type="PANTHER" id="PTHR43102:SF2">
    <property type="entry name" value="GAF DOMAIN-CONTAINING PROTEIN"/>
    <property type="match status" value="1"/>
</dbReference>
<keyword evidence="3" id="KW-1185">Reference proteome</keyword>
<accession>H6KZ45</accession>
<dbReference type="Pfam" id="PF01590">
    <property type="entry name" value="GAF"/>
    <property type="match status" value="1"/>
</dbReference>
<evidence type="ECO:0000313" key="3">
    <source>
        <dbReference type="Proteomes" id="UP000007519"/>
    </source>
</evidence>
<dbReference type="InterPro" id="IPR005467">
    <property type="entry name" value="His_kinase_dom"/>
</dbReference>
<dbReference type="InterPro" id="IPR003018">
    <property type="entry name" value="GAF"/>
</dbReference>
<dbReference type="Gene3D" id="3.30.450.40">
    <property type="match status" value="1"/>
</dbReference>
<gene>
    <name evidence="2" type="ordered locus">SGRA_0590</name>
</gene>
<dbReference type="PANTHER" id="PTHR43102">
    <property type="entry name" value="SLR1143 PROTEIN"/>
    <property type="match status" value="1"/>
</dbReference>
<dbReference type="SUPFAM" id="SSF47384">
    <property type="entry name" value="Homodimeric domain of signal transducing histidine kinase"/>
    <property type="match status" value="1"/>
</dbReference>
<dbReference type="InterPro" id="IPR036097">
    <property type="entry name" value="HisK_dim/P_sf"/>
</dbReference>
<evidence type="ECO:0000313" key="2">
    <source>
        <dbReference type="EMBL" id="AFC23329.1"/>
    </source>
</evidence>
<dbReference type="InterPro" id="IPR003594">
    <property type="entry name" value="HATPase_dom"/>
</dbReference>
<organism evidence="2 3">
    <name type="scientific">Saprospira grandis (strain Lewin)</name>
    <dbReference type="NCBI Taxonomy" id="984262"/>
    <lineage>
        <taxon>Bacteria</taxon>
        <taxon>Pseudomonadati</taxon>
        <taxon>Bacteroidota</taxon>
        <taxon>Saprospiria</taxon>
        <taxon>Saprospirales</taxon>
        <taxon>Saprospiraceae</taxon>
        <taxon>Saprospira</taxon>
    </lineage>
</organism>
<dbReference type="InterPro" id="IPR036890">
    <property type="entry name" value="HATPase_C_sf"/>
</dbReference>
<dbReference type="eggNOG" id="COG2205">
    <property type="taxonomic scope" value="Bacteria"/>
</dbReference>
<dbReference type="STRING" id="984262.SGRA_0590"/>
<dbReference type="HOGENOM" id="CLU_000445_114_44_10"/>
<feature type="domain" description="Histidine kinase" evidence="1">
    <location>
        <begin position="187"/>
        <end position="400"/>
    </location>
</feature>
<dbReference type="EMBL" id="CP002831">
    <property type="protein sequence ID" value="AFC23329.1"/>
    <property type="molecule type" value="Genomic_DNA"/>
</dbReference>
<dbReference type="PROSITE" id="PS50109">
    <property type="entry name" value="HIS_KIN"/>
    <property type="match status" value="1"/>
</dbReference>
<proteinExistence type="predicted"/>
<dbReference type="Pfam" id="PF02518">
    <property type="entry name" value="HATPase_c"/>
    <property type="match status" value="1"/>
</dbReference>
<name>H6KZ45_SAPGL</name>